<organism evidence="1 2">
    <name type="scientific">Parageobacillus thermoglucosidasius</name>
    <name type="common">Geobacillus thermoglucosidasius</name>
    <dbReference type="NCBI Taxonomy" id="1426"/>
    <lineage>
        <taxon>Bacteria</taxon>
        <taxon>Bacillati</taxon>
        <taxon>Bacillota</taxon>
        <taxon>Bacilli</taxon>
        <taxon>Bacillales</taxon>
        <taxon>Anoxybacillaceae</taxon>
        <taxon>Parageobacillus</taxon>
    </lineage>
</organism>
<evidence type="ECO:0008006" key="3">
    <source>
        <dbReference type="Google" id="ProtNLM"/>
    </source>
</evidence>
<protein>
    <recommendedName>
        <fullName evidence="3">P27 family phage terminase small subunit</fullName>
    </recommendedName>
</protein>
<reference evidence="2" key="1">
    <citation type="submission" date="2016-05" db="EMBL/GenBank/DDBJ databases">
        <authorList>
            <person name="Wang W."/>
            <person name="Zhu L."/>
        </authorList>
    </citation>
    <scope>NUCLEOTIDE SEQUENCE [LARGE SCALE GENOMIC DNA]</scope>
    <source>
        <strain evidence="2">W-2</strain>
    </source>
</reference>
<gene>
    <name evidence="1" type="ORF">A7K69_18055</name>
</gene>
<name>A0A1B7KUP0_PARTM</name>
<dbReference type="Proteomes" id="UP000078290">
    <property type="component" value="Unassembled WGS sequence"/>
</dbReference>
<dbReference type="OrthoDB" id="3196710at2"/>
<proteinExistence type="predicted"/>
<evidence type="ECO:0000313" key="2">
    <source>
        <dbReference type="Proteomes" id="UP000078290"/>
    </source>
</evidence>
<sequence length="116" mass="13567">MAKLSRKKQDELIQREVDRLNAVFDELPDREKEVAKGLIERVAFMTIQLEILEDEIKSKGPTYTFQNGKQKMLVENPAQKSYNTMMNRYTAAYKELFNLLKKIDNSDGDDDEFEDV</sequence>
<accession>A0A1B7KUP0</accession>
<dbReference type="AlphaFoldDB" id="A0A1B7KUP0"/>
<dbReference type="EMBL" id="LXMA01000008">
    <property type="protein sequence ID" value="OAT73761.1"/>
    <property type="molecule type" value="Genomic_DNA"/>
</dbReference>
<comment type="caution">
    <text evidence="1">The sequence shown here is derived from an EMBL/GenBank/DDBJ whole genome shotgun (WGS) entry which is preliminary data.</text>
</comment>
<evidence type="ECO:0000313" key="1">
    <source>
        <dbReference type="EMBL" id="OAT73761.1"/>
    </source>
</evidence>